<gene>
    <name evidence="1" type="ORF">SOCE836_037630</name>
</gene>
<accession>A0A4V0NG19</accession>
<name>A0A4V0NG19_SORCE</name>
<dbReference type="AlphaFoldDB" id="A0A4V0NG19"/>
<dbReference type="Proteomes" id="UP000295497">
    <property type="component" value="Chromosome"/>
</dbReference>
<proteinExistence type="predicted"/>
<organism evidence="1 2">
    <name type="scientific">Sorangium cellulosum</name>
    <name type="common">Polyangium cellulosum</name>
    <dbReference type="NCBI Taxonomy" id="56"/>
    <lineage>
        <taxon>Bacteria</taxon>
        <taxon>Pseudomonadati</taxon>
        <taxon>Myxococcota</taxon>
        <taxon>Polyangia</taxon>
        <taxon>Polyangiales</taxon>
        <taxon>Polyangiaceae</taxon>
        <taxon>Sorangium</taxon>
    </lineage>
</organism>
<protein>
    <submittedName>
        <fullName evidence="1">Uncharacterized protein</fullName>
    </submittedName>
</protein>
<sequence>MTDEPDAIAERLSELQANVLAPLVLGGPLHPVRPFGVRLALLLGDGAGALDRDLGSRIDVVRVRVARLVAPVDTLPELTAADWALLAALNDLLQLTNHELAGVLTRSRYPRLLASVRDLCELVPAPADVATALSRHATFARVLDCFRTDAMVAWWTGRASFRGQPPPPRLLRWRQLRSVQVESRRVGLADMGHGIPGLAPPDFADALALWMTRTPLTDLATATRKSPPFAWSASTLAVVATPPGRSLAYRVLLRQPHDLAVATLARAAREVPPRFGRARAIAESFASEVAAGIKLLDERSGAA</sequence>
<reference evidence="1 2" key="1">
    <citation type="submission" date="2015-09" db="EMBL/GenBank/DDBJ databases">
        <title>Sorangium comparison.</title>
        <authorList>
            <person name="Zaburannyi N."/>
            <person name="Bunk B."/>
            <person name="Overmann J."/>
            <person name="Mueller R."/>
        </authorList>
    </citation>
    <scope>NUCLEOTIDE SEQUENCE [LARGE SCALE GENOMIC DNA]</scope>
    <source>
        <strain evidence="1 2">So ce836</strain>
    </source>
</reference>
<evidence type="ECO:0000313" key="1">
    <source>
        <dbReference type="EMBL" id="AUX31632.1"/>
    </source>
</evidence>
<dbReference type="EMBL" id="CP012672">
    <property type="protein sequence ID" value="AUX31632.1"/>
    <property type="molecule type" value="Genomic_DNA"/>
</dbReference>
<evidence type="ECO:0000313" key="2">
    <source>
        <dbReference type="Proteomes" id="UP000295497"/>
    </source>
</evidence>
<dbReference type="RefSeq" id="WP_129575389.1">
    <property type="nucleotide sequence ID" value="NZ_CP012672.1"/>
</dbReference>